<reference evidence="2 3" key="1">
    <citation type="submission" date="2018-09" db="EMBL/GenBank/DDBJ databases">
        <title>Metagenome Assembled Genomes from an Advanced Water Purification Facility.</title>
        <authorList>
            <person name="Stamps B.W."/>
            <person name="Spear J.R."/>
        </authorList>
    </citation>
    <scope>NUCLEOTIDE SEQUENCE [LARGE SCALE GENOMIC DNA]</scope>
    <source>
        <strain evidence="2">Bin_42_2</strain>
    </source>
</reference>
<evidence type="ECO:0000313" key="2">
    <source>
        <dbReference type="EMBL" id="TXI37373.1"/>
    </source>
</evidence>
<proteinExistence type="predicted"/>
<sequence length="295" mass="30720">MAFLNSAALLNTGADAVKSASASQALQEPQNSGSDEFAQALRKQMQQTSKPAIPVSSKVETPKATAADKTPPSSQPSNNSHTVKNDADTPKASSSKQDEQKPAETAATTESVPAQTETEVLKDTAAVTETPQERKKRLLAELAANDQPPAGISPWMQTMIAMRPSAPAETQPKVALVEDAAAEFASVANIDKQLLPETVTTNPLPQTAESMEKASTTPLPAGLAVPTTAEDKGMDFKQVLTDTPQASAGKDAVLPETLVNAKLMADTSRETGAAAFAIKEGRGTEVSADLLTLAS</sequence>
<name>A0A5C7WKF3_METME</name>
<feature type="non-terminal residue" evidence="2">
    <location>
        <position position="295"/>
    </location>
</feature>
<keyword evidence="2" id="KW-0282">Flagellum</keyword>
<dbReference type="AlphaFoldDB" id="A0A5C7WKF3"/>
<organism evidence="2 3">
    <name type="scientific">Methylophilus methylotrophus</name>
    <name type="common">Bacterium W3A1</name>
    <dbReference type="NCBI Taxonomy" id="17"/>
    <lineage>
        <taxon>Bacteria</taxon>
        <taxon>Pseudomonadati</taxon>
        <taxon>Pseudomonadota</taxon>
        <taxon>Betaproteobacteria</taxon>
        <taxon>Nitrosomonadales</taxon>
        <taxon>Methylophilaceae</taxon>
        <taxon>Methylophilus</taxon>
    </lineage>
</organism>
<evidence type="ECO:0000313" key="3">
    <source>
        <dbReference type="Proteomes" id="UP000321374"/>
    </source>
</evidence>
<feature type="compositionally biased region" description="Polar residues" evidence="1">
    <location>
        <begin position="71"/>
        <end position="82"/>
    </location>
</feature>
<comment type="caution">
    <text evidence="2">The sequence shown here is derived from an EMBL/GenBank/DDBJ whole genome shotgun (WGS) entry which is preliminary data.</text>
</comment>
<keyword evidence="2" id="KW-0969">Cilium</keyword>
<feature type="compositionally biased region" description="Polar residues" evidence="1">
    <location>
        <begin position="20"/>
        <end position="34"/>
    </location>
</feature>
<feature type="region of interest" description="Disordered" evidence="1">
    <location>
        <begin position="15"/>
        <end position="151"/>
    </location>
</feature>
<accession>A0A5C7WKF3</accession>
<gene>
    <name evidence="2" type="ORF">E6Q51_03390</name>
</gene>
<keyword evidence="2" id="KW-0966">Cell projection</keyword>
<dbReference type="Proteomes" id="UP000321374">
    <property type="component" value="Unassembled WGS sequence"/>
</dbReference>
<dbReference type="STRING" id="1122236.GCA_000378225_00055"/>
<evidence type="ECO:0000256" key="1">
    <source>
        <dbReference type="SAM" id="MobiDB-lite"/>
    </source>
</evidence>
<protein>
    <submittedName>
        <fullName evidence="2">Flagellar hook-length control protein FliK</fullName>
    </submittedName>
</protein>
<dbReference type="EMBL" id="SSGG01000057">
    <property type="protein sequence ID" value="TXI37373.1"/>
    <property type="molecule type" value="Genomic_DNA"/>
</dbReference>
<feature type="compositionally biased region" description="Polar residues" evidence="1">
    <location>
        <begin position="106"/>
        <end position="118"/>
    </location>
</feature>